<dbReference type="InterPro" id="IPR007569">
    <property type="entry name" value="DUF559"/>
</dbReference>
<keyword evidence="3" id="KW-0255">Endonuclease</keyword>
<dbReference type="SUPFAM" id="SSF52980">
    <property type="entry name" value="Restriction endonuclease-like"/>
    <property type="match status" value="1"/>
</dbReference>
<dbReference type="PANTHER" id="PTHR38590">
    <property type="entry name" value="BLL0828 PROTEIN"/>
    <property type="match status" value="1"/>
</dbReference>
<dbReference type="GO" id="GO:0004519">
    <property type="term" value="F:endonuclease activity"/>
    <property type="evidence" value="ECO:0007669"/>
    <property type="project" value="UniProtKB-KW"/>
</dbReference>
<dbReference type="InterPro" id="IPR011335">
    <property type="entry name" value="Restrct_endonuc-II-like"/>
</dbReference>
<dbReference type="PANTHER" id="PTHR38590:SF1">
    <property type="entry name" value="BLL0828 PROTEIN"/>
    <property type="match status" value="1"/>
</dbReference>
<dbReference type="Pfam" id="PF04480">
    <property type="entry name" value="DUF559"/>
    <property type="match status" value="1"/>
</dbReference>
<keyword evidence="3" id="KW-0378">Hydrolase</keyword>
<evidence type="ECO:0000313" key="3">
    <source>
        <dbReference type="EMBL" id="MST85735.1"/>
    </source>
</evidence>
<evidence type="ECO:0000256" key="1">
    <source>
        <dbReference type="SAM" id="MobiDB-lite"/>
    </source>
</evidence>
<evidence type="ECO:0000259" key="2">
    <source>
        <dbReference type="Pfam" id="PF04480"/>
    </source>
</evidence>
<dbReference type="CDD" id="cd01038">
    <property type="entry name" value="Endonuclease_DUF559"/>
    <property type="match status" value="1"/>
</dbReference>
<organism evidence="3 4">
    <name type="scientific">Hallella mizrahii</name>
    <dbReference type="NCBI Taxonomy" id="2606637"/>
    <lineage>
        <taxon>Bacteria</taxon>
        <taxon>Pseudomonadati</taxon>
        <taxon>Bacteroidota</taxon>
        <taxon>Bacteroidia</taxon>
        <taxon>Bacteroidales</taxon>
        <taxon>Prevotellaceae</taxon>
        <taxon>Hallella</taxon>
    </lineage>
</organism>
<protein>
    <submittedName>
        <fullName evidence="3">Endonuclease domain-containing protein</fullName>
    </submittedName>
</protein>
<dbReference type="RefSeq" id="WP_154535335.1">
    <property type="nucleotide sequence ID" value="NZ_VUNG01000049.1"/>
</dbReference>
<keyword evidence="3" id="KW-0540">Nuclease</keyword>
<gene>
    <name evidence="3" type="ORF">FYJ73_13860</name>
</gene>
<feature type="domain" description="DUF559" evidence="2">
    <location>
        <begin position="39"/>
        <end position="144"/>
    </location>
</feature>
<sequence length="155" mass="18002">MEENAKSNNGDEQQDGKQKNNRRKQQYQTADCAYYGLLKEFAHENRRNPTKEESILWAFLQHRQLGVRFRRQHIIGQFIVDFCCLSVKLVIEVDGGYHQLPGQQFSDEERATWLQSQGFTVIRFTNDQILSDPDAVARAIQKEVEVLQNARGEDS</sequence>
<dbReference type="EMBL" id="VUNG01000049">
    <property type="protein sequence ID" value="MST85735.1"/>
    <property type="molecule type" value="Genomic_DNA"/>
</dbReference>
<evidence type="ECO:0000313" key="4">
    <source>
        <dbReference type="Proteomes" id="UP000438914"/>
    </source>
</evidence>
<feature type="compositionally biased region" description="Polar residues" evidence="1">
    <location>
        <begin position="1"/>
        <end position="11"/>
    </location>
</feature>
<comment type="caution">
    <text evidence="3">The sequence shown here is derived from an EMBL/GenBank/DDBJ whole genome shotgun (WGS) entry which is preliminary data.</text>
</comment>
<proteinExistence type="predicted"/>
<dbReference type="Gene3D" id="3.40.960.10">
    <property type="entry name" value="VSR Endonuclease"/>
    <property type="match status" value="1"/>
</dbReference>
<dbReference type="AlphaFoldDB" id="A0A7K0KJT3"/>
<reference evidence="3 4" key="1">
    <citation type="submission" date="2019-08" db="EMBL/GenBank/DDBJ databases">
        <title>In-depth cultivation of the pig gut microbiome towards novel bacterial diversity and tailored functional studies.</title>
        <authorList>
            <person name="Wylensek D."/>
            <person name="Hitch T.C.A."/>
            <person name="Clavel T."/>
        </authorList>
    </citation>
    <scope>NUCLEOTIDE SEQUENCE [LARGE SCALE GENOMIC DNA]</scope>
    <source>
        <strain evidence="3 4">LKV-178-WT-2A</strain>
    </source>
</reference>
<keyword evidence="4" id="KW-1185">Reference proteome</keyword>
<dbReference type="InterPro" id="IPR047216">
    <property type="entry name" value="Endonuclease_DUF559_bact"/>
</dbReference>
<dbReference type="Proteomes" id="UP000438914">
    <property type="component" value="Unassembled WGS sequence"/>
</dbReference>
<feature type="region of interest" description="Disordered" evidence="1">
    <location>
        <begin position="1"/>
        <end position="26"/>
    </location>
</feature>
<name>A0A7K0KJT3_9BACT</name>
<accession>A0A7K0KJT3</accession>